<keyword evidence="5" id="KW-0460">Magnesium</keyword>
<dbReference type="InterPro" id="IPR000086">
    <property type="entry name" value="NUDIX_hydrolase_dom"/>
</dbReference>
<dbReference type="GO" id="GO:0005829">
    <property type="term" value="C:cytosol"/>
    <property type="evidence" value="ECO:0007669"/>
    <property type="project" value="TreeGrafter"/>
</dbReference>
<evidence type="ECO:0000313" key="10">
    <source>
        <dbReference type="Proteomes" id="UP000013827"/>
    </source>
</evidence>
<dbReference type="CDD" id="cd03429">
    <property type="entry name" value="NUDIX_NADH_pyrophosphatase_Nudt13"/>
    <property type="match status" value="1"/>
</dbReference>
<dbReference type="SUPFAM" id="SSF55811">
    <property type="entry name" value="Nudix"/>
    <property type="match status" value="1"/>
</dbReference>
<dbReference type="GO" id="GO:0046872">
    <property type="term" value="F:metal ion binding"/>
    <property type="evidence" value="ECO:0007669"/>
    <property type="project" value="UniProtKB-KW"/>
</dbReference>
<dbReference type="RefSeq" id="XP_005779211.1">
    <property type="nucleotide sequence ID" value="XM_005779154.1"/>
</dbReference>
<dbReference type="EnsemblProtists" id="EOD26782">
    <property type="protein sequence ID" value="EOD26782"/>
    <property type="gene ID" value="EMIHUDRAFT_236447"/>
</dbReference>
<keyword evidence="4" id="KW-0378">Hydrolase</keyword>
<dbReference type="GO" id="GO:0019677">
    <property type="term" value="P:NAD+ catabolic process"/>
    <property type="evidence" value="ECO:0007669"/>
    <property type="project" value="TreeGrafter"/>
</dbReference>
<sequence>MLLVSLPASLFALAPVFFDTAGRLQRVPAPANPGTTRFYTLVHNGQSLVKADGGGWKPALLSASEVSEVGGGGALQVFLGSVEDAASPLQRGDYWLLETSALDEQPPASIGGDGAAWEPLRARAGPSVCDALEVDEAALLATARGLAHWHNSVRFCSKCGSAEVVPYRNGKGRRCNVCSERFRPRLDASVIVLVLDATRSRCLLGRKAAWPTGRYSTLAGFVEFGETLEECVVREVCEESGCSVDRSTLDFVASQPWLFPRSLMVGFTVCAAPSEGADAALAVDEDELEDARWFSKEYVREQLGLEREAGRDGPAVEGGFHVPSRVSLARTLIESWLAE</sequence>
<dbReference type="InterPro" id="IPR020084">
    <property type="entry name" value="NUDIX_hydrolase_CS"/>
</dbReference>
<dbReference type="InterPro" id="IPR050241">
    <property type="entry name" value="NAD-cap_RNA_hydrolase_NudC"/>
</dbReference>
<evidence type="ECO:0000256" key="4">
    <source>
        <dbReference type="ARBA" id="ARBA00022801"/>
    </source>
</evidence>
<dbReference type="InterPro" id="IPR049734">
    <property type="entry name" value="NudC-like_C"/>
</dbReference>
<name>A0A0D3JTE7_EMIH1</name>
<dbReference type="eggNOG" id="KOG3084">
    <property type="taxonomic scope" value="Eukaryota"/>
</dbReference>
<reference evidence="9" key="2">
    <citation type="submission" date="2024-10" db="UniProtKB">
        <authorList>
            <consortium name="EnsemblProtists"/>
        </authorList>
    </citation>
    <scope>IDENTIFICATION</scope>
</reference>
<organism evidence="9 10">
    <name type="scientific">Emiliania huxleyi (strain CCMP1516)</name>
    <dbReference type="NCBI Taxonomy" id="280463"/>
    <lineage>
        <taxon>Eukaryota</taxon>
        <taxon>Haptista</taxon>
        <taxon>Haptophyta</taxon>
        <taxon>Prymnesiophyceae</taxon>
        <taxon>Isochrysidales</taxon>
        <taxon>Noelaerhabdaceae</taxon>
        <taxon>Emiliania</taxon>
    </lineage>
</organism>
<dbReference type="PaxDb" id="2903-EOD26782"/>
<dbReference type="NCBIfam" id="NF001299">
    <property type="entry name" value="PRK00241.1"/>
    <property type="match status" value="1"/>
</dbReference>
<comment type="cofactor">
    <cofactor evidence="1">
        <name>Mg(2+)</name>
        <dbReference type="ChEBI" id="CHEBI:18420"/>
    </cofactor>
</comment>
<evidence type="ECO:0000256" key="6">
    <source>
        <dbReference type="ARBA" id="ARBA00023027"/>
    </source>
</evidence>
<dbReference type="HOGENOM" id="CLU_037162_0_4_1"/>
<evidence type="ECO:0000259" key="8">
    <source>
        <dbReference type="PROSITE" id="PS51462"/>
    </source>
</evidence>
<dbReference type="Gene3D" id="3.90.79.10">
    <property type="entry name" value="Nucleoside Triphosphate Pyrophosphohydrolase"/>
    <property type="match status" value="1"/>
</dbReference>
<feature type="chain" id="PRO_5044291554" description="NAD(+) diphosphatase" evidence="7">
    <location>
        <begin position="19"/>
        <end position="339"/>
    </location>
</feature>
<dbReference type="GO" id="GO:0005777">
    <property type="term" value="C:peroxisome"/>
    <property type="evidence" value="ECO:0007669"/>
    <property type="project" value="TreeGrafter"/>
</dbReference>
<evidence type="ECO:0000256" key="3">
    <source>
        <dbReference type="ARBA" id="ARBA00022723"/>
    </source>
</evidence>
<reference evidence="10" key="1">
    <citation type="journal article" date="2013" name="Nature">
        <title>Pan genome of the phytoplankton Emiliania underpins its global distribution.</title>
        <authorList>
            <person name="Read B.A."/>
            <person name="Kegel J."/>
            <person name="Klute M.J."/>
            <person name="Kuo A."/>
            <person name="Lefebvre S.C."/>
            <person name="Maumus F."/>
            <person name="Mayer C."/>
            <person name="Miller J."/>
            <person name="Monier A."/>
            <person name="Salamov A."/>
            <person name="Young J."/>
            <person name="Aguilar M."/>
            <person name="Claverie J.M."/>
            <person name="Frickenhaus S."/>
            <person name="Gonzalez K."/>
            <person name="Herman E.K."/>
            <person name="Lin Y.C."/>
            <person name="Napier J."/>
            <person name="Ogata H."/>
            <person name="Sarno A.F."/>
            <person name="Shmutz J."/>
            <person name="Schroeder D."/>
            <person name="de Vargas C."/>
            <person name="Verret F."/>
            <person name="von Dassow P."/>
            <person name="Valentin K."/>
            <person name="Van de Peer Y."/>
            <person name="Wheeler G."/>
            <person name="Dacks J.B."/>
            <person name="Delwiche C.F."/>
            <person name="Dyhrman S.T."/>
            <person name="Glockner G."/>
            <person name="John U."/>
            <person name="Richards T."/>
            <person name="Worden A.Z."/>
            <person name="Zhang X."/>
            <person name="Grigoriev I.V."/>
            <person name="Allen A.E."/>
            <person name="Bidle K."/>
            <person name="Borodovsky M."/>
            <person name="Bowler C."/>
            <person name="Brownlee C."/>
            <person name="Cock J.M."/>
            <person name="Elias M."/>
            <person name="Gladyshev V.N."/>
            <person name="Groth M."/>
            <person name="Guda C."/>
            <person name="Hadaegh A."/>
            <person name="Iglesias-Rodriguez M.D."/>
            <person name="Jenkins J."/>
            <person name="Jones B.M."/>
            <person name="Lawson T."/>
            <person name="Leese F."/>
            <person name="Lindquist E."/>
            <person name="Lobanov A."/>
            <person name="Lomsadze A."/>
            <person name="Malik S.B."/>
            <person name="Marsh M.E."/>
            <person name="Mackinder L."/>
            <person name="Mock T."/>
            <person name="Mueller-Roeber B."/>
            <person name="Pagarete A."/>
            <person name="Parker M."/>
            <person name="Probert I."/>
            <person name="Quesneville H."/>
            <person name="Raines C."/>
            <person name="Rensing S.A."/>
            <person name="Riano-Pachon D.M."/>
            <person name="Richier S."/>
            <person name="Rokitta S."/>
            <person name="Shiraiwa Y."/>
            <person name="Soanes D.M."/>
            <person name="van der Giezen M."/>
            <person name="Wahlund T.M."/>
            <person name="Williams B."/>
            <person name="Wilson W."/>
            <person name="Wolfe G."/>
            <person name="Wurch L.L."/>
        </authorList>
    </citation>
    <scope>NUCLEOTIDE SEQUENCE</scope>
</reference>
<dbReference type="Pfam" id="PF00293">
    <property type="entry name" value="NUDIX"/>
    <property type="match status" value="1"/>
</dbReference>
<dbReference type="EC" id="3.6.1.22" evidence="2"/>
<feature type="domain" description="Nudix hydrolase" evidence="8">
    <location>
        <begin position="184"/>
        <end position="318"/>
    </location>
</feature>
<dbReference type="PROSITE" id="PS51462">
    <property type="entry name" value="NUDIX"/>
    <property type="match status" value="1"/>
</dbReference>
<feature type="signal peptide" evidence="7">
    <location>
        <begin position="1"/>
        <end position="18"/>
    </location>
</feature>
<keyword evidence="3" id="KW-0479">Metal-binding</keyword>
<dbReference type="Gene3D" id="3.90.79.20">
    <property type="match status" value="1"/>
</dbReference>
<evidence type="ECO:0000256" key="5">
    <source>
        <dbReference type="ARBA" id="ARBA00022842"/>
    </source>
</evidence>
<evidence type="ECO:0000313" key="9">
    <source>
        <dbReference type="EnsemblProtists" id="EOD26782"/>
    </source>
</evidence>
<dbReference type="PANTHER" id="PTHR42904">
    <property type="entry name" value="NUDIX HYDROLASE, NUDC SUBFAMILY"/>
    <property type="match status" value="1"/>
</dbReference>
<keyword evidence="7" id="KW-0732">Signal</keyword>
<protein>
    <recommendedName>
        <fullName evidence="2">NAD(+) diphosphatase</fullName>
        <ecNumber evidence="2">3.6.1.22</ecNumber>
    </recommendedName>
</protein>
<dbReference type="GeneID" id="17272328"/>
<evidence type="ECO:0000256" key="2">
    <source>
        <dbReference type="ARBA" id="ARBA00012381"/>
    </source>
</evidence>
<dbReference type="STRING" id="2903.R1CVR6"/>
<dbReference type="Proteomes" id="UP000013827">
    <property type="component" value="Unassembled WGS sequence"/>
</dbReference>
<proteinExistence type="predicted"/>
<evidence type="ECO:0000256" key="1">
    <source>
        <dbReference type="ARBA" id="ARBA00001946"/>
    </source>
</evidence>
<dbReference type="AlphaFoldDB" id="A0A0D3JTE7"/>
<dbReference type="KEGG" id="ehx:EMIHUDRAFT_236447"/>
<dbReference type="OMA" id="HELEACE"/>
<dbReference type="PROSITE" id="PS00893">
    <property type="entry name" value="NUDIX_BOX"/>
    <property type="match status" value="1"/>
</dbReference>
<evidence type="ECO:0000256" key="7">
    <source>
        <dbReference type="SAM" id="SignalP"/>
    </source>
</evidence>
<keyword evidence="10" id="KW-1185">Reference proteome</keyword>
<dbReference type="GO" id="GO:0035529">
    <property type="term" value="F:NADH pyrophosphatase activity"/>
    <property type="evidence" value="ECO:0007669"/>
    <property type="project" value="TreeGrafter"/>
</dbReference>
<dbReference type="PANTHER" id="PTHR42904:SF8">
    <property type="entry name" value="NAD(+) DIPHOSPHATASE"/>
    <property type="match status" value="1"/>
</dbReference>
<accession>A0A0D3JTE7</accession>
<dbReference type="InterPro" id="IPR015375">
    <property type="entry name" value="NADH_PPase-like_N"/>
</dbReference>
<dbReference type="Pfam" id="PF09296">
    <property type="entry name" value="NUDIX-like"/>
    <property type="match status" value="1"/>
</dbReference>
<dbReference type="GO" id="GO:0006742">
    <property type="term" value="P:NADP+ catabolic process"/>
    <property type="evidence" value="ECO:0007669"/>
    <property type="project" value="TreeGrafter"/>
</dbReference>
<keyword evidence="6" id="KW-0520">NAD</keyword>
<dbReference type="InterPro" id="IPR015797">
    <property type="entry name" value="NUDIX_hydrolase-like_dom_sf"/>
</dbReference>